<dbReference type="RefSeq" id="WP_021916096.1">
    <property type="nucleotide sequence ID" value="NZ_JAJEQF010000014.1"/>
</dbReference>
<dbReference type="PROSITE" id="PS51257">
    <property type="entry name" value="PROKAR_LIPOPROTEIN"/>
    <property type="match status" value="1"/>
</dbReference>
<feature type="region of interest" description="Disordered" evidence="4">
    <location>
        <begin position="28"/>
        <end position="57"/>
    </location>
</feature>
<keyword evidence="3 5" id="KW-0732">Signal</keyword>
<evidence type="ECO:0000313" key="6">
    <source>
        <dbReference type="EMBL" id="MCC2167451.1"/>
    </source>
</evidence>
<comment type="similarity">
    <text evidence="1">Belongs to the bacterial solute-binding protein 1 family.</text>
</comment>
<evidence type="ECO:0000256" key="4">
    <source>
        <dbReference type="SAM" id="MobiDB-lite"/>
    </source>
</evidence>
<feature type="chain" id="PRO_5042106124" evidence="5">
    <location>
        <begin position="22"/>
        <end position="446"/>
    </location>
</feature>
<dbReference type="Proteomes" id="UP001199355">
    <property type="component" value="Unassembled WGS sequence"/>
</dbReference>
<evidence type="ECO:0000256" key="5">
    <source>
        <dbReference type="SAM" id="SignalP"/>
    </source>
</evidence>
<gene>
    <name evidence="6" type="ORF">LKD45_07030</name>
</gene>
<organism evidence="6 7">
    <name type="scientific">Gallintestinimicrobium propionicum</name>
    <dbReference type="NCBI Taxonomy" id="2981770"/>
    <lineage>
        <taxon>Bacteria</taxon>
        <taxon>Bacillati</taxon>
        <taxon>Bacillota</taxon>
        <taxon>Clostridia</taxon>
        <taxon>Lachnospirales</taxon>
        <taxon>Lachnospiraceae</taxon>
        <taxon>Gallintestinimicrobium</taxon>
    </lineage>
</organism>
<name>A0AAE3AT76_9FIRM</name>
<dbReference type="EMBL" id="JAJEQF010000014">
    <property type="protein sequence ID" value="MCC2167451.1"/>
    <property type="molecule type" value="Genomic_DNA"/>
</dbReference>
<dbReference type="AlphaFoldDB" id="A0AAE3AT76"/>
<sequence>MKFKKVTALALCVAMSATALAGCGSKAATTDSQTAAPAESTAADTADTADAAEEAPVETKDVTLKVWAPQEDQNPTDTYDKGMLAAMCDAFNEAHPEWNITYEYGVCGEDVAKDEVTKDVDAAADVYMFANDQLPILVEAGAIAELGGKNLEEVKATNSESMINTVTYEGGVYGVPYAYNGWFMYYDSSKFTEDEVKDLDVMLAKDLGDDVTNVCFQLSNSWYIPSFFYGVGGTMFGPDGTDGSVPCDFDDEKGLAVTNYLIDLAANPKFTNQANEEAGKAINLFTEGKLGAFFSGSWDREAIETALGDNFACAQLPSFKAGDYEGTMKSYAGSKAIGVNPTCENMDVAVALAVYLGNADCQKIRYEVRGVVPLDSTGIDDVMLNAITDTVNNTSVAQPLVSEMNGWWSNAEAFGKAIVAGEVNHDNAQDKLTNFIANVNAGGSLE</sequence>
<evidence type="ECO:0000256" key="3">
    <source>
        <dbReference type="ARBA" id="ARBA00022729"/>
    </source>
</evidence>
<dbReference type="GO" id="GO:1901982">
    <property type="term" value="F:maltose binding"/>
    <property type="evidence" value="ECO:0007669"/>
    <property type="project" value="TreeGrafter"/>
</dbReference>
<feature type="signal peptide" evidence="5">
    <location>
        <begin position="1"/>
        <end position="21"/>
    </location>
</feature>
<evidence type="ECO:0000313" key="7">
    <source>
        <dbReference type="Proteomes" id="UP001199355"/>
    </source>
</evidence>
<evidence type="ECO:0000256" key="1">
    <source>
        <dbReference type="ARBA" id="ARBA00008520"/>
    </source>
</evidence>
<keyword evidence="7" id="KW-1185">Reference proteome</keyword>
<dbReference type="GO" id="GO:0042956">
    <property type="term" value="P:maltodextrin transmembrane transport"/>
    <property type="evidence" value="ECO:0007669"/>
    <property type="project" value="TreeGrafter"/>
</dbReference>
<dbReference type="CDD" id="cd13655">
    <property type="entry name" value="PBP2_oligosaccharide_1"/>
    <property type="match status" value="1"/>
</dbReference>
<dbReference type="InterPro" id="IPR006059">
    <property type="entry name" value="SBP"/>
</dbReference>
<dbReference type="GO" id="GO:0015768">
    <property type="term" value="P:maltose transport"/>
    <property type="evidence" value="ECO:0007669"/>
    <property type="project" value="TreeGrafter"/>
</dbReference>
<protein>
    <submittedName>
        <fullName evidence="6">Extracellular solute-binding protein</fullName>
    </submittedName>
</protein>
<dbReference type="SUPFAM" id="SSF53850">
    <property type="entry name" value="Periplasmic binding protein-like II"/>
    <property type="match status" value="1"/>
</dbReference>
<dbReference type="PANTHER" id="PTHR30061:SF50">
    <property type="entry name" value="MALTOSE_MALTODEXTRIN-BINDING PERIPLASMIC PROTEIN"/>
    <property type="match status" value="1"/>
</dbReference>
<proteinExistence type="inferred from homology"/>
<dbReference type="PANTHER" id="PTHR30061">
    <property type="entry name" value="MALTOSE-BINDING PERIPLASMIC PROTEIN"/>
    <property type="match status" value="1"/>
</dbReference>
<comment type="caution">
    <text evidence="6">The sequence shown here is derived from an EMBL/GenBank/DDBJ whole genome shotgun (WGS) entry which is preliminary data.</text>
</comment>
<keyword evidence="2" id="KW-0813">Transport</keyword>
<accession>A0AAE3AT76</accession>
<dbReference type="Gene3D" id="3.40.190.10">
    <property type="entry name" value="Periplasmic binding protein-like II"/>
    <property type="match status" value="2"/>
</dbReference>
<evidence type="ECO:0000256" key="2">
    <source>
        <dbReference type="ARBA" id="ARBA00022448"/>
    </source>
</evidence>
<feature type="compositionally biased region" description="Low complexity" evidence="4">
    <location>
        <begin position="34"/>
        <end position="49"/>
    </location>
</feature>
<dbReference type="GO" id="GO:0055052">
    <property type="term" value="C:ATP-binding cassette (ABC) transporter complex, substrate-binding subunit-containing"/>
    <property type="evidence" value="ECO:0007669"/>
    <property type="project" value="TreeGrafter"/>
</dbReference>
<reference evidence="6 7" key="1">
    <citation type="submission" date="2021-10" db="EMBL/GenBank/DDBJ databases">
        <title>Anaerobic single-cell dispensing facilitates the cultivation of human gut bacteria.</title>
        <authorList>
            <person name="Afrizal A."/>
        </authorList>
    </citation>
    <scope>NUCLEOTIDE SEQUENCE [LARGE SCALE GENOMIC DNA]</scope>
    <source>
        <strain evidence="6 7">CLA-AA-H244</strain>
    </source>
</reference>
<dbReference type="Pfam" id="PF13416">
    <property type="entry name" value="SBP_bac_8"/>
    <property type="match status" value="1"/>
</dbReference>